<evidence type="ECO:0000256" key="2">
    <source>
        <dbReference type="ARBA" id="ARBA00023002"/>
    </source>
</evidence>
<dbReference type="SUPFAM" id="SSF53323">
    <property type="entry name" value="Pyruvate-ferredoxin oxidoreductase, PFOR, domain III"/>
    <property type="match status" value="1"/>
</dbReference>
<keyword evidence="2" id="KW-0560">Oxidoreductase</keyword>
<dbReference type="eggNOG" id="arCOG01603">
    <property type="taxonomic scope" value="Archaea"/>
</dbReference>
<feature type="domain" description="Pyruvate/ketoisovalerate oxidoreductase catalytic" evidence="4">
    <location>
        <begin position="15"/>
        <end position="180"/>
    </location>
</feature>
<dbReference type="InterPro" id="IPR051626">
    <property type="entry name" value="Oxidoreductase_gamma_subunit"/>
</dbReference>
<evidence type="ECO:0000259" key="4">
    <source>
        <dbReference type="Pfam" id="PF01558"/>
    </source>
</evidence>
<dbReference type="InterPro" id="IPR002869">
    <property type="entry name" value="Pyrv_flavodox_OxRed_cen"/>
</dbReference>
<organism evidence="5 6">
    <name type="scientific">Caldivirga maquilingensis (strain ATCC 700844 / DSM 13496 / JCM 10307 / IC-167)</name>
    <dbReference type="NCBI Taxonomy" id="397948"/>
    <lineage>
        <taxon>Archaea</taxon>
        <taxon>Thermoproteota</taxon>
        <taxon>Thermoprotei</taxon>
        <taxon>Thermoproteales</taxon>
        <taxon>Thermoproteaceae</taxon>
        <taxon>Caldivirga</taxon>
    </lineage>
</organism>
<accession>A8MB51</accession>
<reference evidence="5 6" key="1">
    <citation type="submission" date="2007-10" db="EMBL/GenBank/DDBJ databases">
        <title>Complete sequence of Caldivirga maquilingensis IC-167.</title>
        <authorList>
            <consortium name="US DOE Joint Genome Institute"/>
            <person name="Copeland A."/>
            <person name="Lucas S."/>
            <person name="Lapidus A."/>
            <person name="Barry K."/>
            <person name="Glavina del Rio T."/>
            <person name="Dalin E."/>
            <person name="Tice H."/>
            <person name="Pitluck S."/>
            <person name="Saunders E."/>
            <person name="Brettin T."/>
            <person name="Bruce D."/>
            <person name="Detter J.C."/>
            <person name="Han C."/>
            <person name="Schmutz J."/>
            <person name="Larimer F."/>
            <person name="Land M."/>
            <person name="Hauser L."/>
            <person name="Kyrpides N."/>
            <person name="Ivanova N."/>
            <person name="Biddle J.F."/>
            <person name="Zhang Z."/>
            <person name="Fitz-Gibbon S.T."/>
            <person name="Lowe T.M."/>
            <person name="Saltikov C."/>
            <person name="House C.H."/>
            <person name="Richardson P."/>
        </authorList>
    </citation>
    <scope>NUCLEOTIDE SEQUENCE [LARGE SCALE GENOMIC DNA]</scope>
    <source>
        <strain evidence="6">ATCC 700844 / DSM 13496 / JCM 10307 / IC-167</strain>
    </source>
</reference>
<dbReference type="KEGG" id="cma:Cmaq_1863"/>
<dbReference type="NCBIfam" id="TIGR02175">
    <property type="entry name" value="PorC_KorC"/>
    <property type="match status" value="1"/>
</dbReference>
<sequence length="187" mass="20498">MEGLSRIDITFYGRGGQGAVTAAQVLAEAAIHSGLFASAFPEYGAERRGAPVRAYVRVANQYLGIREPIEKPDVSVVFDTRLIDVFNITKITKPNGTIVINSSEDYAKQMLSQFNGKVVYVDAYGISMKYLGKAIVNTPMLGALLRVIGMINIEVVKELIRNTFRGRIGQLNAEAIDEAYKLARVIP</sequence>
<evidence type="ECO:0000313" key="6">
    <source>
        <dbReference type="Proteomes" id="UP000001137"/>
    </source>
</evidence>
<comment type="catalytic activity">
    <reaction evidence="3">
        <text>2 oxidized [2Fe-2S]-[ferredoxin] + pyruvate + CoA = 2 reduced [2Fe-2S]-[ferredoxin] + acetyl-CoA + CO2 + H(+)</text>
        <dbReference type="Rhea" id="RHEA:12765"/>
        <dbReference type="Rhea" id="RHEA-COMP:10000"/>
        <dbReference type="Rhea" id="RHEA-COMP:10001"/>
        <dbReference type="ChEBI" id="CHEBI:15361"/>
        <dbReference type="ChEBI" id="CHEBI:15378"/>
        <dbReference type="ChEBI" id="CHEBI:16526"/>
        <dbReference type="ChEBI" id="CHEBI:33737"/>
        <dbReference type="ChEBI" id="CHEBI:33738"/>
        <dbReference type="ChEBI" id="CHEBI:57287"/>
        <dbReference type="ChEBI" id="CHEBI:57288"/>
        <dbReference type="EC" id="1.2.7.1"/>
    </reaction>
</comment>
<evidence type="ECO:0000313" key="5">
    <source>
        <dbReference type="EMBL" id="ABW02680.1"/>
    </source>
</evidence>
<dbReference type="Gene3D" id="3.40.920.10">
    <property type="entry name" value="Pyruvate-ferredoxin oxidoreductase, PFOR, domain III"/>
    <property type="match status" value="1"/>
</dbReference>
<evidence type="ECO:0000256" key="3">
    <source>
        <dbReference type="ARBA" id="ARBA00049357"/>
    </source>
</evidence>
<protein>
    <recommendedName>
        <fullName evidence="1">pyruvate synthase</fullName>
        <ecNumber evidence="1">1.2.7.1</ecNumber>
    </recommendedName>
</protein>
<dbReference type="RefSeq" id="WP_012186899.1">
    <property type="nucleotide sequence ID" value="NC_009954.1"/>
</dbReference>
<proteinExistence type="predicted"/>
<dbReference type="STRING" id="397948.Cmaq_1863"/>
<keyword evidence="6" id="KW-1185">Reference proteome</keyword>
<dbReference type="OrthoDB" id="372091at2157"/>
<dbReference type="AlphaFoldDB" id="A8MB51"/>
<dbReference type="InterPro" id="IPR011894">
    <property type="entry name" value="PorC_KorC"/>
</dbReference>
<dbReference type="GeneID" id="5709663"/>
<dbReference type="PANTHER" id="PTHR43366:SF1">
    <property type="entry name" value="PYRUVATE SYNTHASE SUBUNIT PORC"/>
    <property type="match status" value="1"/>
</dbReference>
<dbReference type="Pfam" id="PF01558">
    <property type="entry name" value="POR"/>
    <property type="match status" value="1"/>
</dbReference>
<dbReference type="Proteomes" id="UP000001137">
    <property type="component" value="Chromosome"/>
</dbReference>
<dbReference type="PANTHER" id="PTHR43366">
    <property type="entry name" value="PYRUVATE SYNTHASE SUBUNIT PORC"/>
    <property type="match status" value="1"/>
</dbReference>
<dbReference type="InterPro" id="IPR019752">
    <property type="entry name" value="Pyrv/ketoisovalerate_OxRed_cat"/>
</dbReference>
<keyword evidence="5" id="KW-0670">Pyruvate</keyword>
<dbReference type="HOGENOM" id="CLU_087284_2_0_2"/>
<name>A8MB51_CALMQ</name>
<dbReference type="GO" id="GO:0019164">
    <property type="term" value="F:pyruvate synthase activity"/>
    <property type="evidence" value="ECO:0007669"/>
    <property type="project" value="UniProtKB-EC"/>
</dbReference>
<evidence type="ECO:0000256" key="1">
    <source>
        <dbReference type="ARBA" id="ARBA00012822"/>
    </source>
</evidence>
<dbReference type="EC" id="1.2.7.1" evidence="1"/>
<dbReference type="EMBL" id="CP000852">
    <property type="protein sequence ID" value="ABW02680.1"/>
    <property type="molecule type" value="Genomic_DNA"/>
</dbReference>
<gene>
    <name evidence="5" type="ordered locus">Cmaq_1863</name>
</gene>